<name>A0A3E3E9X9_9FIRM</name>
<keyword evidence="1" id="KW-0732">Signal</keyword>
<evidence type="ECO:0008006" key="4">
    <source>
        <dbReference type="Google" id="ProtNLM"/>
    </source>
</evidence>
<dbReference type="PROSITE" id="PS51257">
    <property type="entry name" value="PROKAR_LIPOPROTEIN"/>
    <property type="match status" value="1"/>
</dbReference>
<proteinExistence type="predicted"/>
<feature type="signal peptide" evidence="1">
    <location>
        <begin position="1"/>
        <end position="25"/>
    </location>
</feature>
<gene>
    <name evidence="2" type="ORF">DXB93_15820</name>
</gene>
<comment type="caution">
    <text evidence="2">The sequence shown here is derived from an EMBL/GenBank/DDBJ whole genome shotgun (WGS) entry which is preliminary data.</text>
</comment>
<accession>A0A3E3E9X9</accession>
<dbReference type="EMBL" id="QUSL01000034">
    <property type="protein sequence ID" value="RGD79714.1"/>
    <property type="molecule type" value="Genomic_DNA"/>
</dbReference>
<organism evidence="2 3">
    <name type="scientific">Thomasclavelia ramosa</name>
    <dbReference type="NCBI Taxonomy" id="1547"/>
    <lineage>
        <taxon>Bacteria</taxon>
        <taxon>Bacillati</taxon>
        <taxon>Bacillota</taxon>
        <taxon>Erysipelotrichia</taxon>
        <taxon>Erysipelotrichales</taxon>
        <taxon>Coprobacillaceae</taxon>
        <taxon>Thomasclavelia</taxon>
    </lineage>
</organism>
<dbReference type="RefSeq" id="WP_117582438.1">
    <property type="nucleotide sequence ID" value="NZ_AP031443.1"/>
</dbReference>
<evidence type="ECO:0000313" key="3">
    <source>
        <dbReference type="Proteomes" id="UP000261032"/>
    </source>
</evidence>
<evidence type="ECO:0000256" key="1">
    <source>
        <dbReference type="SAM" id="SignalP"/>
    </source>
</evidence>
<feature type="chain" id="PRO_5017607621" description="Lipoprotein" evidence="1">
    <location>
        <begin position="26"/>
        <end position="153"/>
    </location>
</feature>
<evidence type="ECO:0000313" key="2">
    <source>
        <dbReference type="EMBL" id="RGD79714.1"/>
    </source>
</evidence>
<reference evidence="2 3" key="1">
    <citation type="submission" date="2018-08" db="EMBL/GenBank/DDBJ databases">
        <title>A genome reference for cultivated species of the human gut microbiota.</title>
        <authorList>
            <person name="Zou Y."/>
            <person name="Xue W."/>
            <person name="Luo G."/>
        </authorList>
    </citation>
    <scope>NUCLEOTIDE SEQUENCE [LARGE SCALE GENOMIC DNA]</scope>
    <source>
        <strain evidence="2 3">OM06-4</strain>
    </source>
</reference>
<dbReference type="AlphaFoldDB" id="A0A3E3E9X9"/>
<protein>
    <recommendedName>
        <fullName evidence="4">Lipoprotein</fullName>
    </recommendedName>
</protein>
<dbReference type="GeneID" id="64197008"/>
<sequence>MQQLKKFICLLLFLFIMTACQEKIAYDKEWAANFAQQQVKAMDGYRLEGVYFYQGNHIRVNDQKVGKAVVVKAVVRYYDVFKDPDKYELVSVFDESNIDLAGQGYIYGEDGDRLLGVDQIDVYDSNQPIKYLRAMDDKDISEVNRKLNTVQIK</sequence>
<dbReference type="Proteomes" id="UP000261032">
    <property type="component" value="Unassembled WGS sequence"/>
</dbReference>